<dbReference type="EMBL" id="KU862660">
    <property type="protein sequence ID" value="ANA49225.1"/>
    <property type="molecule type" value="Genomic_DNA"/>
</dbReference>
<name>A0A1S5R1D6_9CAUD</name>
<sequence>MVTRNKPPAVGYWMAFVEDVKALLQRPLSKDEYRDMMMAYIKGVKAHTYVEGLK</sequence>
<dbReference type="Proteomes" id="UP000223738">
    <property type="component" value="Segment"/>
</dbReference>
<organism evidence="1 2">
    <name type="scientific">Pseudomonas phage phiPMW</name>
    <dbReference type="NCBI Taxonomy" id="1815582"/>
    <lineage>
        <taxon>Viruses</taxon>
        <taxon>Duplodnaviria</taxon>
        <taxon>Heunggongvirae</taxon>
        <taxon>Uroviricota</taxon>
        <taxon>Caudoviricetes</taxon>
        <taxon>Plaisancevirus</taxon>
        <taxon>Plaisancevirus PMW</taxon>
    </lineage>
</organism>
<protein>
    <submittedName>
        <fullName evidence="1">Uncharacterized protein</fullName>
    </submittedName>
</protein>
<reference evidence="1 2" key="1">
    <citation type="submission" date="2016-03" db="EMBL/GenBank/DDBJ databases">
        <title>Characterization of pf16 and phiPMW: Two novel phages infecting Pseudomonas putida PpG1.</title>
        <authorList>
            <person name="Magill D.J."/>
            <person name="Krylov V.N."/>
            <person name="Allen C.C.R."/>
            <person name="McGrath J.W."/>
            <person name="Quinn J.P."/>
            <person name="Kulakov L.A."/>
        </authorList>
    </citation>
    <scope>NUCLEOTIDE SEQUENCE [LARGE SCALE GENOMIC DNA]</scope>
</reference>
<proteinExistence type="predicted"/>
<evidence type="ECO:0000313" key="1">
    <source>
        <dbReference type="EMBL" id="ANA49225.1"/>
    </source>
</evidence>
<gene>
    <name evidence="1" type="ORF">PMW_100</name>
</gene>
<evidence type="ECO:0000313" key="2">
    <source>
        <dbReference type="Proteomes" id="UP000223738"/>
    </source>
</evidence>
<keyword evidence="2" id="KW-1185">Reference proteome</keyword>
<accession>A0A1S5R1D6</accession>